<evidence type="ECO:0000256" key="1">
    <source>
        <dbReference type="SAM" id="SignalP"/>
    </source>
</evidence>
<dbReference type="InterPro" id="IPR010412">
    <property type="entry name" value="DUF1007"/>
</dbReference>
<sequence length="199" mass="22060">MSLSFCKRLALAAGLLLSASGAEAHPDISATARLLFDFEDGRLVRLVESLTFDEARSRILLRDHDVNDDGVFSPEEQEDMARQISADFGRHAFFLEMRSSGRLQVLGRPIAFTAKNEGGAVTIAIAFAMGEPLVVAEDRPVEVMIRDRDYTVAFRYAEDRPALTRGEGDLTCDHKLVERPDDAYFGGLIVPRAIRLSCR</sequence>
<name>A0A4S8P152_9HYPH</name>
<reference evidence="2 3" key="1">
    <citation type="submission" date="2019-04" db="EMBL/GenBank/DDBJ databases">
        <title>Genome sequence of strain shin9-1.</title>
        <authorList>
            <person name="Gao J."/>
            <person name="Sun J."/>
        </authorList>
    </citation>
    <scope>NUCLEOTIDE SEQUENCE [LARGE SCALE GENOMIC DNA]</scope>
    <source>
        <strain evidence="3">shin9-1</strain>
    </source>
</reference>
<keyword evidence="1" id="KW-0732">Signal</keyword>
<dbReference type="RefSeq" id="WP_136597738.1">
    <property type="nucleotide sequence ID" value="NZ_STGV01000002.1"/>
</dbReference>
<protein>
    <submittedName>
        <fullName evidence="2">DUF1007 family protein</fullName>
    </submittedName>
</protein>
<dbReference type="Pfam" id="PF06226">
    <property type="entry name" value="DUF1007"/>
    <property type="match status" value="1"/>
</dbReference>
<feature type="signal peptide" evidence="1">
    <location>
        <begin position="1"/>
        <end position="24"/>
    </location>
</feature>
<dbReference type="OrthoDB" id="1679673at2"/>
<evidence type="ECO:0000313" key="3">
    <source>
        <dbReference type="Proteomes" id="UP000308828"/>
    </source>
</evidence>
<evidence type="ECO:0000313" key="2">
    <source>
        <dbReference type="EMBL" id="THV23638.1"/>
    </source>
</evidence>
<accession>A0A4S8P152</accession>
<gene>
    <name evidence="2" type="ORF">FAA97_06495</name>
</gene>
<dbReference type="EMBL" id="STGV01000002">
    <property type="protein sequence ID" value="THV23638.1"/>
    <property type="molecule type" value="Genomic_DNA"/>
</dbReference>
<dbReference type="Proteomes" id="UP000308828">
    <property type="component" value="Unassembled WGS sequence"/>
</dbReference>
<feature type="chain" id="PRO_5020484970" evidence="1">
    <location>
        <begin position="25"/>
        <end position="199"/>
    </location>
</feature>
<keyword evidence="3" id="KW-1185">Reference proteome</keyword>
<organism evidence="2 3">
    <name type="scientific">Peteryoungia ipomoeae</name>
    <dbReference type="NCBI Taxonomy" id="1210932"/>
    <lineage>
        <taxon>Bacteria</taxon>
        <taxon>Pseudomonadati</taxon>
        <taxon>Pseudomonadota</taxon>
        <taxon>Alphaproteobacteria</taxon>
        <taxon>Hyphomicrobiales</taxon>
        <taxon>Rhizobiaceae</taxon>
        <taxon>Peteryoungia</taxon>
    </lineage>
</organism>
<proteinExistence type="predicted"/>
<dbReference type="AlphaFoldDB" id="A0A4S8P152"/>
<comment type="caution">
    <text evidence="2">The sequence shown here is derived from an EMBL/GenBank/DDBJ whole genome shotgun (WGS) entry which is preliminary data.</text>
</comment>